<feature type="domain" description="Type 4 secretion system PilS N-terminal" evidence="3">
    <location>
        <begin position="80"/>
        <end position="188"/>
    </location>
</feature>
<feature type="region of interest" description="Disordered" evidence="1">
    <location>
        <begin position="213"/>
        <end position="292"/>
    </location>
</feature>
<keyword evidence="2" id="KW-1133">Transmembrane helix</keyword>
<keyword evidence="2" id="KW-0812">Transmembrane</keyword>
<dbReference type="SUPFAM" id="SSF54523">
    <property type="entry name" value="Pili subunits"/>
    <property type="match status" value="1"/>
</dbReference>
<name>A0A2R3Q2G6_STEMA</name>
<gene>
    <name evidence="4" type="ORF">I5V89_13115</name>
</gene>
<reference evidence="4" key="1">
    <citation type="submission" date="2020-11" db="EMBL/GenBank/DDBJ databases">
        <title>Enhanced detection system for hospital associated transmission using whole genome sequencing surveillance.</title>
        <authorList>
            <person name="Harrison L.H."/>
            <person name="Van Tyne D."/>
            <person name="Marsh J.W."/>
            <person name="Griffith M.P."/>
            <person name="Snyder D.J."/>
            <person name="Cooper V.S."/>
            <person name="Mustapha M."/>
        </authorList>
    </citation>
    <scope>NUCLEOTIDE SEQUENCE</scope>
    <source>
        <strain evidence="4">STEN00053</strain>
    </source>
</reference>
<comment type="caution">
    <text evidence="4">The sequence shown here is derived from an EMBL/GenBank/DDBJ whole genome shotgun (WGS) entry which is preliminary data.</text>
</comment>
<protein>
    <submittedName>
        <fullName evidence="4">Type II secretion system protein</fullName>
    </submittedName>
</protein>
<feature type="transmembrane region" description="Helical" evidence="2">
    <location>
        <begin position="23"/>
        <end position="49"/>
    </location>
</feature>
<evidence type="ECO:0000259" key="3">
    <source>
        <dbReference type="Pfam" id="PF08805"/>
    </source>
</evidence>
<dbReference type="Proteomes" id="UP000634179">
    <property type="component" value="Unassembled WGS sequence"/>
</dbReference>
<dbReference type="Pfam" id="PF08805">
    <property type="entry name" value="PilS"/>
    <property type="match status" value="1"/>
</dbReference>
<dbReference type="AlphaFoldDB" id="A0A2R3Q2G6"/>
<dbReference type="InterPro" id="IPR014911">
    <property type="entry name" value="PilS_N"/>
</dbReference>
<keyword evidence="2" id="KW-0472">Membrane</keyword>
<proteinExistence type="predicted"/>
<dbReference type="EMBL" id="JADUOV010000008">
    <property type="protein sequence ID" value="MBH1790812.1"/>
    <property type="molecule type" value="Genomic_DNA"/>
</dbReference>
<dbReference type="Gene3D" id="3.30.1690.10">
    <property type="entry name" value="TcpA-like pilin"/>
    <property type="match status" value="1"/>
</dbReference>
<dbReference type="RefSeq" id="WP_080355149.1">
    <property type="nucleotide sequence ID" value="NZ_CP027562.1"/>
</dbReference>
<evidence type="ECO:0000313" key="4">
    <source>
        <dbReference type="EMBL" id="MBH1790812.1"/>
    </source>
</evidence>
<sequence length="595" mass="62335">MTHTIRPRCSPTLTRLSKGVRSALGFTLTETLLALGVVTAATGAMFLFFGQVDAKAKLASETRNLRELSRRIESSFGMVGTFRGVSTTAVVVDGLAPESQLGAGESVLTNAWGGAVNVQPYTVERFGDSFSVSYAGLDRQACVALVAANAGGVWDAQVSDVSVIRNTGGQLDVGLLSRTCADKSRVVFVYHSGLLGGEWTGSPLVLPAATPPVTPPASPPVGSPVGPVGPVPPSTGVSPPTAPPPSVPPTTPPPVTPPAPPVSVTPPAPPSSPPATPPPTSTVPSCQEWSENRTINCPSGQVGQVFQNRRHHCGPDPSVYEAWAGSTTAGSWTTTSSACAPCPAPETRNVGCPAGQFGAIGQQRTFACTGTGSWNAWTQTNTTCAACPAPFPQAETQWVAASAACPAGQSGSHTWQAEQRRTRTGSYNCPATTWSLPSPTFTTWTNWAETGFRRNEANTCTPNAPPPTFPEYTGRSWHSWGDGGHYGWAIFCNAPRTLAELQATSLACTWQYETNDTPTFTPEPPGVTRPTPALEACVYALRANLTPMPGYGFVNHPGTAVWPAACSCSVVGPGARFYWQDLGASDWVGFEFKCP</sequence>
<evidence type="ECO:0000256" key="1">
    <source>
        <dbReference type="SAM" id="MobiDB-lite"/>
    </source>
</evidence>
<evidence type="ECO:0000256" key="2">
    <source>
        <dbReference type="SAM" id="Phobius"/>
    </source>
</evidence>
<dbReference type="InterPro" id="IPR045584">
    <property type="entry name" value="Pilin-like"/>
</dbReference>
<accession>A0A2R3Q2G6</accession>
<evidence type="ECO:0000313" key="5">
    <source>
        <dbReference type="Proteomes" id="UP000634179"/>
    </source>
</evidence>
<feature type="compositionally biased region" description="Pro residues" evidence="1">
    <location>
        <begin position="240"/>
        <end position="281"/>
    </location>
</feature>
<organism evidence="4 5">
    <name type="scientific">Stenotrophomonas maltophilia</name>
    <name type="common">Pseudomonas maltophilia</name>
    <name type="synonym">Xanthomonas maltophilia</name>
    <dbReference type="NCBI Taxonomy" id="40324"/>
    <lineage>
        <taxon>Bacteria</taxon>
        <taxon>Pseudomonadati</taxon>
        <taxon>Pseudomonadota</taxon>
        <taxon>Gammaproteobacteria</taxon>
        <taxon>Lysobacterales</taxon>
        <taxon>Lysobacteraceae</taxon>
        <taxon>Stenotrophomonas</taxon>
        <taxon>Stenotrophomonas maltophilia group</taxon>
    </lineage>
</organism>
<feature type="compositionally biased region" description="Pro residues" evidence="1">
    <location>
        <begin position="213"/>
        <end position="233"/>
    </location>
</feature>